<organism evidence="2 3">
    <name type="scientific">Amycolatopsis antarctica</name>
    <dbReference type="NCBI Taxonomy" id="1854586"/>
    <lineage>
        <taxon>Bacteria</taxon>
        <taxon>Bacillati</taxon>
        <taxon>Actinomycetota</taxon>
        <taxon>Actinomycetes</taxon>
        <taxon>Pseudonocardiales</taxon>
        <taxon>Pseudonocardiaceae</taxon>
        <taxon>Amycolatopsis</taxon>
    </lineage>
</organism>
<evidence type="ECO:0000313" key="3">
    <source>
        <dbReference type="Proteomes" id="UP000242444"/>
    </source>
</evidence>
<dbReference type="InParanoid" id="A0A263CV14"/>
<evidence type="ECO:0008006" key="4">
    <source>
        <dbReference type="Google" id="ProtNLM"/>
    </source>
</evidence>
<dbReference type="EMBL" id="NKYE01000029">
    <property type="protein sequence ID" value="OZM69954.1"/>
    <property type="molecule type" value="Genomic_DNA"/>
</dbReference>
<feature type="transmembrane region" description="Helical" evidence="1">
    <location>
        <begin position="12"/>
        <end position="33"/>
    </location>
</feature>
<comment type="caution">
    <text evidence="2">The sequence shown here is derived from an EMBL/GenBank/DDBJ whole genome shotgun (WGS) entry which is preliminary data.</text>
</comment>
<name>A0A263CV14_9PSEU</name>
<keyword evidence="1" id="KW-0472">Membrane</keyword>
<accession>A0A263CV14</accession>
<dbReference type="Proteomes" id="UP000242444">
    <property type="component" value="Unassembled WGS sequence"/>
</dbReference>
<protein>
    <recommendedName>
        <fullName evidence="4">DUF4267 domain-containing protein</fullName>
    </recommendedName>
</protein>
<sequence>MPISRSIPTSTLTKILGAGTAAYGAAILVRPALMAKPCGLTDARGAVAASTGILIGAIGLRDIASGLAMSFAPDGRSQRTALAVRVASDAADALLLGLTLPDRSLRPKAAAAAGGWGLLCALSGLAGRKR</sequence>
<keyword evidence="1" id="KW-1133">Transmembrane helix</keyword>
<keyword evidence="3" id="KW-1185">Reference proteome</keyword>
<dbReference type="OrthoDB" id="3436761at2"/>
<keyword evidence="1" id="KW-0812">Transmembrane</keyword>
<evidence type="ECO:0000313" key="2">
    <source>
        <dbReference type="EMBL" id="OZM69954.1"/>
    </source>
</evidence>
<dbReference type="RefSeq" id="WP_094866264.1">
    <property type="nucleotide sequence ID" value="NZ_NKYE01000029.1"/>
</dbReference>
<evidence type="ECO:0000256" key="1">
    <source>
        <dbReference type="SAM" id="Phobius"/>
    </source>
</evidence>
<feature type="transmembrane region" description="Helical" evidence="1">
    <location>
        <begin position="45"/>
        <end position="64"/>
    </location>
</feature>
<dbReference type="AlphaFoldDB" id="A0A263CV14"/>
<proteinExistence type="predicted"/>
<reference evidence="2 3" key="1">
    <citation type="submission" date="2017-07" db="EMBL/GenBank/DDBJ databases">
        <title>Amycolatopsis antarcticus sp. nov., isolated from the surface of an Antarcticus brown macroalga.</title>
        <authorList>
            <person name="Wang J."/>
            <person name="Leiva S."/>
            <person name="Huang J."/>
            <person name="Huang Y."/>
        </authorList>
    </citation>
    <scope>NUCLEOTIDE SEQUENCE [LARGE SCALE GENOMIC DNA]</scope>
    <source>
        <strain evidence="2 3">AU-G6</strain>
    </source>
</reference>
<gene>
    <name evidence="2" type="ORF">CFN78_27800</name>
</gene>